<evidence type="ECO:0000256" key="1">
    <source>
        <dbReference type="SAM" id="Phobius"/>
    </source>
</evidence>
<reference evidence="2" key="1">
    <citation type="journal article" date="2020" name="mSystems">
        <title>Genome- and Community-Level Interaction Insights into Carbon Utilization and Element Cycling Functions of Hydrothermarchaeota in Hydrothermal Sediment.</title>
        <authorList>
            <person name="Zhou Z."/>
            <person name="Liu Y."/>
            <person name="Xu W."/>
            <person name="Pan J."/>
            <person name="Luo Z.H."/>
            <person name="Li M."/>
        </authorList>
    </citation>
    <scope>NUCLEOTIDE SEQUENCE [LARGE SCALE GENOMIC DNA]</scope>
    <source>
        <strain evidence="2">SpSt-417</strain>
    </source>
</reference>
<keyword evidence="1" id="KW-0812">Transmembrane</keyword>
<protein>
    <submittedName>
        <fullName evidence="2">Uncharacterized protein</fullName>
    </submittedName>
</protein>
<proteinExistence type="predicted"/>
<keyword evidence="1" id="KW-1133">Transmembrane helix</keyword>
<comment type="caution">
    <text evidence="2">The sequence shown here is derived from an EMBL/GenBank/DDBJ whole genome shotgun (WGS) entry which is preliminary data.</text>
</comment>
<sequence length="162" mass="17782">MLIIGVQEIRKIGSDFQFTESLAAVIWLKAFVGASSLAVVVGIIGYQPGGATDIGWRFFLGFANPIGVLVFVVPFLGYLFGLELHSQLVAYVSSGGTYVQIRKIGRSVWVITNRVGWYLLQESYRKDRSFGELNIAVLFSSKLEAVVAAQKLGLTLEKGFWG</sequence>
<name>A0A7C4XI48_UNCKA</name>
<evidence type="ECO:0000313" key="2">
    <source>
        <dbReference type="EMBL" id="HGW29516.1"/>
    </source>
</evidence>
<dbReference type="AlphaFoldDB" id="A0A7C4XI48"/>
<feature type="transmembrane region" description="Helical" evidence="1">
    <location>
        <begin position="58"/>
        <end position="80"/>
    </location>
</feature>
<accession>A0A7C4XI48</accession>
<gene>
    <name evidence="2" type="ORF">ENR63_01160</name>
</gene>
<organism evidence="2">
    <name type="scientific">candidate division WWE3 bacterium</name>
    <dbReference type="NCBI Taxonomy" id="2053526"/>
    <lineage>
        <taxon>Bacteria</taxon>
        <taxon>Katanobacteria</taxon>
    </lineage>
</organism>
<keyword evidence="1" id="KW-0472">Membrane</keyword>
<dbReference type="EMBL" id="DSRT01000061">
    <property type="protein sequence ID" value="HGW29516.1"/>
    <property type="molecule type" value="Genomic_DNA"/>
</dbReference>
<feature type="transmembrane region" description="Helical" evidence="1">
    <location>
        <begin position="21"/>
        <end position="46"/>
    </location>
</feature>